<dbReference type="EMBL" id="CP024444">
    <property type="protein sequence ID" value="ATR79762.1"/>
    <property type="molecule type" value="Genomic_DNA"/>
</dbReference>
<gene>
    <name evidence="2" type="ORF">NP7_10385</name>
</gene>
<keyword evidence="2" id="KW-0614">Plasmid</keyword>
<organism evidence="2 3">
    <name type="scientific">Faucicola osloensis</name>
    <name type="common">Moraxella osloensis</name>
    <dbReference type="NCBI Taxonomy" id="34062"/>
    <lineage>
        <taxon>Bacteria</taxon>
        <taxon>Pseudomonadati</taxon>
        <taxon>Pseudomonadota</taxon>
        <taxon>Gammaproteobacteria</taxon>
        <taxon>Moraxellales</taxon>
        <taxon>Moraxellaceae</taxon>
        <taxon>Faucicola</taxon>
    </lineage>
</organism>
<reference evidence="3" key="1">
    <citation type="submission" date="2017-10" db="EMBL/GenBank/DDBJ databases">
        <title>Complete genome sequence of Moraxella osloensis NP7 isolated from human skin.</title>
        <authorList>
            <person name="Lee K."/>
            <person name="Lim J.Y."/>
            <person name="Hwang I."/>
        </authorList>
    </citation>
    <scope>NUCLEOTIDE SEQUENCE [LARGE SCALE GENOMIC DNA]</scope>
    <source>
        <strain evidence="3">NP7</strain>
        <plasmid evidence="3">pnp7-1</plasmid>
    </source>
</reference>
<accession>A0A2D2LXL6</accession>
<dbReference type="SMART" id="SM00530">
    <property type="entry name" value="HTH_XRE"/>
    <property type="match status" value="1"/>
</dbReference>
<evidence type="ECO:0000313" key="3">
    <source>
        <dbReference type="Proteomes" id="UP000229340"/>
    </source>
</evidence>
<dbReference type="PROSITE" id="PS50943">
    <property type="entry name" value="HTH_CROC1"/>
    <property type="match status" value="1"/>
</dbReference>
<dbReference type="InterPro" id="IPR010982">
    <property type="entry name" value="Lambda_DNA-bd_dom_sf"/>
</dbReference>
<dbReference type="InterPro" id="IPR001387">
    <property type="entry name" value="Cro/C1-type_HTH"/>
</dbReference>
<evidence type="ECO:0000259" key="1">
    <source>
        <dbReference type="PROSITE" id="PS50943"/>
    </source>
</evidence>
<dbReference type="Gene3D" id="1.10.260.40">
    <property type="entry name" value="lambda repressor-like DNA-binding domains"/>
    <property type="match status" value="1"/>
</dbReference>
<dbReference type="AlphaFoldDB" id="A0A2D2LXL6"/>
<feature type="domain" description="HTH cro/C1-type" evidence="1">
    <location>
        <begin position="27"/>
        <end position="70"/>
    </location>
</feature>
<name>A0A2D2LXL6_FAUOS</name>
<dbReference type="Pfam" id="PF01381">
    <property type="entry name" value="HTH_3"/>
    <property type="match status" value="1"/>
</dbReference>
<protein>
    <recommendedName>
        <fullName evidence="1">HTH cro/C1-type domain-containing protein</fullName>
    </recommendedName>
</protein>
<dbReference type="SUPFAM" id="SSF47413">
    <property type="entry name" value="lambda repressor-like DNA-binding domains"/>
    <property type="match status" value="1"/>
</dbReference>
<sequence>MNPQEQLMAKIDAEFKKYPFKFIGERLKQERLRLGYTAKSVYERLAIAQSTYANYEKGSRDIPASLLFELWLDGFDVSFIVSAERFGSAGVDDDSEPVIRLIDINVPDEQPVLVSDAIVYDLYHIENGLIKVGAIAHKDYELKDLIRLLANKATLDNS</sequence>
<evidence type="ECO:0000313" key="2">
    <source>
        <dbReference type="EMBL" id="ATR79762.1"/>
    </source>
</evidence>
<dbReference type="GO" id="GO:0003677">
    <property type="term" value="F:DNA binding"/>
    <property type="evidence" value="ECO:0007669"/>
    <property type="project" value="InterPro"/>
</dbReference>
<dbReference type="Proteomes" id="UP000229340">
    <property type="component" value="Plasmid pNP7-1"/>
</dbReference>
<proteinExistence type="predicted"/>
<dbReference type="CDD" id="cd00093">
    <property type="entry name" value="HTH_XRE"/>
    <property type="match status" value="1"/>
</dbReference>
<geneLocation type="plasmid" evidence="3">
    <name>pnp7-1</name>
</geneLocation>